<proteinExistence type="predicted"/>
<dbReference type="EMBL" id="VHSF01000003">
    <property type="protein sequence ID" value="TRO64508.1"/>
    <property type="molecule type" value="Genomic_DNA"/>
</dbReference>
<evidence type="ECO:0000313" key="2">
    <source>
        <dbReference type="Proteomes" id="UP000315131"/>
    </source>
</evidence>
<reference evidence="1 2" key="1">
    <citation type="submission" date="2019-06" db="EMBL/GenBank/DDBJ databases">
        <title>Gramella sabulilitoris sp. nov., isolated from a marine sand.</title>
        <authorList>
            <person name="Yoon J.-H."/>
        </authorList>
    </citation>
    <scope>NUCLEOTIDE SEQUENCE [LARGE SCALE GENOMIC DNA]</scope>
    <source>
        <strain evidence="1 2">HSMS-1</strain>
    </source>
</reference>
<keyword evidence="2" id="KW-1185">Reference proteome</keyword>
<dbReference type="OrthoDB" id="1179353at2"/>
<organism evidence="1 2">
    <name type="scientific">Christiangramia sabulilitoris</name>
    <dbReference type="NCBI Taxonomy" id="2583991"/>
    <lineage>
        <taxon>Bacteria</taxon>
        <taxon>Pseudomonadati</taxon>
        <taxon>Bacteroidota</taxon>
        <taxon>Flavobacteriia</taxon>
        <taxon>Flavobacteriales</taxon>
        <taxon>Flavobacteriaceae</taxon>
        <taxon>Christiangramia</taxon>
    </lineage>
</organism>
<accession>A0A550I116</accession>
<comment type="caution">
    <text evidence="1">The sequence shown here is derived from an EMBL/GenBank/DDBJ whole genome shotgun (WGS) entry which is preliminary data.</text>
</comment>
<name>A0A550I116_9FLAO</name>
<protein>
    <submittedName>
        <fullName evidence="1">Uncharacterized protein</fullName>
    </submittedName>
</protein>
<evidence type="ECO:0000313" key="1">
    <source>
        <dbReference type="EMBL" id="TRO64508.1"/>
    </source>
</evidence>
<dbReference type="RefSeq" id="WP_143411701.1">
    <property type="nucleotide sequence ID" value="NZ_VHSF01000003.1"/>
</dbReference>
<sequence length="161" mass="17081">MKNLIFILVVILGMGLNAQTSFDKPKIFVRVYDMQGNKIGKGKISAISENSLQLSRHKKTADFPLSNIGQIRTKRSIGNNFATGAMIGAVAVGILGAVFAEPDSGWFSYTAGEGAGAGIIAGGILGAGVGGLSIVFKNAKSYRINANPEQWKVFMEAMVKR</sequence>
<gene>
    <name evidence="1" type="ORF">FGM01_13545</name>
</gene>
<dbReference type="AlphaFoldDB" id="A0A550I116"/>
<dbReference type="Proteomes" id="UP000315131">
    <property type="component" value="Unassembled WGS sequence"/>
</dbReference>